<dbReference type="GeneID" id="8744718"/>
<keyword evidence="2" id="KW-0614">Plasmid</keyword>
<dbReference type="HOGENOM" id="CLU_2392821_0_0_2"/>
<dbReference type="OrthoDB" id="380376at2157"/>
<accession>D2S0M7</accession>
<keyword evidence="3" id="KW-1185">Reference proteome</keyword>
<dbReference type="EMBL" id="CP001861">
    <property type="protein sequence ID" value="ADB62924.1"/>
    <property type="molecule type" value="Genomic_DNA"/>
</dbReference>
<evidence type="ECO:0000256" key="1">
    <source>
        <dbReference type="SAM" id="Phobius"/>
    </source>
</evidence>
<dbReference type="KEGG" id="htu:Htur_4090"/>
<dbReference type="Proteomes" id="UP000001903">
    <property type="component" value="Plasmid pHTUR01"/>
</dbReference>
<reference evidence="2 3" key="1">
    <citation type="journal article" date="2010" name="Stand. Genomic Sci.">
        <title>Complete genome sequence of Haloterrigena turkmenica type strain (4k).</title>
        <authorList>
            <person name="Saunders E."/>
            <person name="Tindall B.J."/>
            <person name="Fahnrich R."/>
            <person name="Lapidus A."/>
            <person name="Copeland A."/>
            <person name="Del Rio T.G."/>
            <person name="Lucas S."/>
            <person name="Chen F."/>
            <person name="Tice H."/>
            <person name="Cheng J.F."/>
            <person name="Han C."/>
            <person name="Detter J.C."/>
            <person name="Bruce D."/>
            <person name="Goodwin L."/>
            <person name="Chain P."/>
            <person name="Pitluck S."/>
            <person name="Pati A."/>
            <person name="Ivanova N."/>
            <person name="Mavromatis K."/>
            <person name="Chen A."/>
            <person name="Palaniappan K."/>
            <person name="Land M."/>
            <person name="Hauser L."/>
            <person name="Chang Y.J."/>
            <person name="Jeffries C.D."/>
            <person name="Brettin T."/>
            <person name="Rohde M."/>
            <person name="Goker M."/>
            <person name="Bristow J."/>
            <person name="Eisen J.A."/>
            <person name="Markowitz V."/>
            <person name="Hugenholtz P."/>
            <person name="Klenk H.P."/>
            <person name="Kyrpides N.C."/>
        </authorList>
    </citation>
    <scope>NUCLEOTIDE SEQUENCE [LARGE SCALE GENOMIC DNA]</scope>
    <source>
        <strain evidence="3">ATCC 51198 / DSM 5511 / JCM 9101 / NCIMB 13204 / VKM B-1734 / 4k</strain>
    </source>
</reference>
<dbReference type="RefSeq" id="WP_012945168.1">
    <property type="nucleotide sequence ID" value="NC_013744.1"/>
</dbReference>
<keyword evidence="1" id="KW-0472">Membrane</keyword>
<organism evidence="2 3">
    <name type="scientific">Haloterrigena turkmenica (strain ATCC 51198 / DSM 5511 / JCM 9101 / NCIMB 13204 / VKM B-1734 / 4k)</name>
    <name type="common">Halococcus turkmenicus</name>
    <dbReference type="NCBI Taxonomy" id="543526"/>
    <lineage>
        <taxon>Archaea</taxon>
        <taxon>Methanobacteriati</taxon>
        <taxon>Methanobacteriota</taxon>
        <taxon>Stenosarchaea group</taxon>
        <taxon>Halobacteria</taxon>
        <taxon>Halobacteriales</taxon>
        <taxon>Natrialbaceae</taxon>
        <taxon>Haloterrigena</taxon>
    </lineage>
</organism>
<feature type="transmembrane region" description="Helical" evidence="1">
    <location>
        <begin position="28"/>
        <end position="46"/>
    </location>
</feature>
<feature type="transmembrane region" description="Helical" evidence="1">
    <location>
        <begin position="66"/>
        <end position="90"/>
    </location>
</feature>
<protein>
    <submittedName>
        <fullName evidence="2">Uncharacterized protein</fullName>
    </submittedName>
</protein>
<evidence type="ECO:0000313" key="2">
    <source>
        <dbReference type="EMBL" id="ADB62924.1"/>
    </source>
</evidence>
<gene>
    <name evidence="2" type="ordered locus">Htur_4090</name>
</gene>
<evidence type="ECO:0000313" key="3">
    <source>
        <dbReference type="Proteomes" id="UP000001903"/>
    </source>
</evidence>
<keyword evidence="1" id="KW-1133">Transmembrane helix</keyword>
<keyword evidence="1" id="KW-0812">Transmembrane</keyword>
<proteinExistence type="predicted"/>
<sequence>MSVNDTDWDTEGGRERSRFRILLDQYRALLYTFGVTVLLAVLGATVDAASGPLTDSTKLAHQTAGLLGAAALALGICLLVVMALWGLLVVTDR</sequence>
<geneLocation type="plasmid" evidence="2 3">
    <name>pHTUR01</name>
</geneLocation>
<dbReference type="AlphaFoldDB" id="D2S0M7"/>
<name>D2S0M7_HALTV</name>